<reference evidence="1" key="1">
    <citation type="submission" date="2022-04" db="EMBL/GenBank/DDBJ databases">
        <title>Genome of the entomopathogenic fungus Entomophthora muscae.</title>
        <authorList>
            <person name="Elya C."/>
            <person name="Lovett B.R."/>
            <person name="Lee E."/>
            <person name="Macias A.M."/>
            <person name="Hajek A.E."/>
            <person name="De Bivort B.L."/>
            <person name="Kasson M.T."/>
            <person name="De Fine Licht H.H."/>
            <person name="Stajich J.E."/>
        </authorList>
    </citation>
    <scope>NUCLEOTIDE SEQUENCE</scope>
    <source>
        <strain evidence="1">Berkeley</strain>
    </source>
</reference>
<protein>
    <submittedName>
        <fullName evidence="1">Uncharacterized protein</fullName>
    </submittedName>
</protein>
<keyword evidence="2" id="KW-1185">Reference proteome</keyword>
<dbReference type="EMBL" id="QTSX02000728">
    <property type="protein sequence ID" value="KAJ9086213.1"/>
    <property type="molecule type" value="Genomic_DNA"/>
</dbReference>
<proteinExistence type="predicted"/>
<accession>A0ACC2UGP8</accession>
<organism evidence="1 2">
    <name type="scientific">Entomophthora muscae</name>
    <dbReference type="NCBI Taxonomy" id="34485"/>
    <lineage>
        <taxon>Eukaryota</taxon>
        <taxon>Fungi</taxon>
        <taxon>Fungi incertae sedis</taxon>
        <taxon>Zoopagomycota</taxon>
        <taxon>Entomophthoromycotina</taxon>
        <taxon>Entomophthoromycetes</taxon>
        <taxon>Entomophthorales</taxon>
        <taxon>Entomophthoraceae</taxon>
        <taxon>Entomophthora</taxon>
    </lineage>
</organism>
<evidence type="ECO:0000313" key="2">
    <source>
        <dbReference type="Proteomes" id="UP001165960"/>
    </source>
</evidence>
<evidence type="ECO:0000313" key="1">
    <source>
        <dbReference type="EMBL" id="KAJ9086213.1"/>
    </source>
</evidence>
<sequence length="158" mass="18346">MAAQQLPHFAKGDFKLWLRKFKNNCTLFHIPEQEKLLTVAQFLDGDAAKWHNDLLYNKWDEWRKAAIKQFVPQEAKPITQLCSIKLSSYTSFGDLITAFWHFFKSTLDEQNEDLNADKAEAANICFDKFYGIPFLQYALPEVYTCFLRQEGPNNLGDA</sequence>
<comment type="caution">
    <text evidence="1">The sequence shown here is derived from an EMBL/GenBank/DDBJ whole genome shotgun (WGS) entry which is preliminary data.</text>
</comment>
<name>A0ACC2UGP8_9FUNG</name>
<gene>
    <name evidence="1" type="ORF">DSO57_1006414</name>
</gene>
<dbReference type="Proteomes" id="UP001165960">
    <property type="component" value="Unassembled WGS sequence"/>
</dbReference>